<dbReference type="CDD" id="cd11648">
    <property type="entry name" value="RsmI"/>
    <property type="match status" value="1"/>
</dbReference>
<protein>
    <recommendedName>
        <fullName evidence="6">Ribosomal RNA small subunit methyltransferase I</fullName>
        <ecNumber evidence="6">2.1.1.198</ecNumber>
    </recommendedName>
    <alternativeName>
        <fullName evidence="6">16S rRNA 2'-O-ribose C1402 methyltransferase</fullName>
    </alternativeName>
    <alternativeName>
        <fullName evidence="6">rRNA (cytidine-2'-O-)-methyltransferase RsmI</fullName>
    </alternativeName>
</protein>
<dbReference type="GO" id="GO:0005737">
    <property type="term" value="C:cytoplasm"/>
    <property type="evidence" value="ECO:0007669"/>
    <property type="project" value="UniProtKB-SubCell"/>
</dbReference>
<keyword evidence="1 6" id="KW-0963">Cytoplasm</keyword>
<reference evidence="9" key="1">
    <citation type="submission" date="2020-07" db="EMBL/GenBank/DDBJ databases">
        <authorList>
            <person name="Partida-Martinez L."/>
            <person name="Huntemann M."/>
            <person name="Clum A."/>
            <person name="Wang J."/>
            <person name="Palaniappan K."/>
            <person name="Ritter S."/>
            <person name="Chen I.-M."/>
            <person name="Stamatis D."/>
            <person name="Reddy T."/>
            <person name="O'Malley R."/>
            <person name="Daum C."/>
            <person name="Shapiro N."/>
            <person name="Ivanova N."/>
            <person name="Kyrpides N."/>
            <person name="Woyke T."/>
        </authorList>
    </citation>
    <scope>NUCLEOTIDE SEQUENCE [LARGE SCALE GENOMIC DNA]</scope>
    <source>
        <strain evidence="9">AT2.8</strain>
    </source>
</reference>
<evidence type="ECO:0000256" key="2">
    <source>
        <dbReference type="ARBA" id="ARBA00022552"/>
    </source>
</evidence>
<dbReference type="Proteomes" id="UP000548423">
    <property type="component" value="Unassembled WGS sequence"/>
</dbReference>
<dbReference type="NCBIfam" id="TIGR00096">
    <property type="entry name" value="16S rRNA (cytidine(1402)-2'-O)-methyltransferase"/>
    <property type="match status" value="1"/>
</dbReference>
<accession>A0A852TQS7</accession>
<dbReference type="InterPro" id="IPR014777">
    <property type="entry name" value="4pyrrole_Mease_sub1"/>
</dbReference>
<dbReference type="SUPFAM" id="SSF53790">
    <property type="entry name" value="Tetrapyrrole methylase"/>
    <property type="match status" value="1"/>
</dbReference>
<comment type="function">
    <text evidence="6">Catalyzes the 2'-O-methylation of the ribose of cytidine 1402 (C1402) in 16S rRNA.</text>
</comment>
<keyword evidence="4 6" id="KW-0808">Transferase</keyword>
<dbReference type="Pfam" id="PF00590">
    <property type="entry name" value="TP_methylase"/>
    <property type="match status" value="1"/>
</dbReference>
<feature type="domain" description="Tetrapyrrole methylase" evidence="7">
    <location>
        <begin position="16"/>
        <end position="214"/>
    </location>
</feature>
<dbReference type="PANTHER" id="PTHR46111:SF1">
    <property type="entry name" value="RIBOSOMAL RNA SMALL SUBUNIT METHYLTRANSFERASE I"/>
    <property type="match status" value="1"/>
</dbReference>
<dbReference type="InterPro" id="IPR035996">
    <property type="entry name" value="4pyrrol_Methylase_sf"/>
</dbReference>
<dbReference type="PIRSF" id="PIRSF005917">
    <property type="entry name" value="MTase_YraL"/>
    <property type="match status" value="1"/>
</dbReference>
<dbReference type="InterPro" id="IPR018063">
    <property type="entry name" value="SAM_MeTrfase_RsmI_CS"/>
</dbReference>
<dbReference type="Gene3D" id="3.30.950.10">
    <property type="entry name" value="Methyltransferase, Cobalt-precorrin-4 Transmethylase, Domain 2"/>
    <property type="match status" value="1"/>
</dbReference>
<dbReference type="InterPro" id="IPR008189">
    <property type="entry name" value="rRNA_ssu_MeTfrase_I"/>
</dbReference>
<reference evidence="9" key="2">
    <citation type="submission" date="2020-08" db="EMBL/GenBank/DDBJ databases">
        <title>The Agave Microbiome: Exploring the role of microbial communities in plant adaptations to desert environments.</title>
        <authorList>
            <person name="Partida-Martinez L.P."/>
        </authorList>
    </citation>
    <scope>NUCLEOTIDE SEQUENCE [LARGE SCALE GENOMIC DNA]</scope>
    <source>
        <strain evidence="9">AT2.8</strain>
    </source>
</reference>
<evidence type="ECO:0000313" key="8">
    <source>
        <dbReference type="EMBL" id="NYE09388.1"/>
    </source>
</evidence>
<name>A0A852TQS7_9BACI</name>
<dbReference type="PROSITE" id="PS01296">
    <property type="entry name" value="RSMI"/>
    <property type="match status" value="1"/>
</dbReference>
<proteinExistence type="inferred from homology"/>
<dbReference type="PANTHER" id="PTHR46111">
    <property type="entry name" value="RIBOSOMAL RNA SMALL SUBUNIT METHYLTRANSFERASE I"/>
    <property type="match status" value="1"/>
</dbReference>
<evidence type="ECO:0000256" key="1">
    <source>
        <dbReference type="ARBA" id="ARBA00022490"/>
    </source>
</evidence>
<evidence type="ECO:0000256" key="4">
    <source>
        <dbReference type="ARBA" id="ARBA00022679"/>
    </source>
</evidence>
<keyword evidence="3 6" id="KW-0489">Methyltransferase</keyword>
<dbReference type="InterPro" id="IPR000878">
    <property type="entry name" value="4pyrrol_Mease"/>
</dbReference>
<comment type="similarity">
    <text evidence="6">Belongs to the methyltransferase superfamily. RsmI family.</text>
</comment>
<dbReference type="GO" id="GO:0070677">
    <property type="term" value="F:rRNA (cytosine-2'-O-)-methyltransferase activity"/>
    <property type="evidence" value="ECO:0007669"/>
    <property type="project" value="UniProtKB-UniRule"/>
</dbReference>
<comment type="caution">
    <text evidence="8">The sequence shown here is derived from an EMBL/GenBank/DDBJ whole genome shotgun (WGS) entry which is preliminary data.</text>
</comment>
<dbReference type="EMBL" id="JACCBX010000021">
    <property type="protein sequence ID" value="NYE09388.1"/>
    <property type="molecule type" value="Genomic_DNA"/>
</dbReference>
<evidence type="ECO:0000256" key="3">
    <source>
        <dbReference type="ARBA" id="ARBA00022603"/>
    </source>
</evidence>
<evidence type="ECO:0000256" key="6">
    <source>
        <dbReference type="HAMAP-Rule" id="MF_01877"/>
    </source>
</evidence>
<gene>
    <name evidence="6" type="primary">rsmI</name>
    <name evidence="8" type="ORF">F4694_006264</name>
</gene>
<sequence>MWQQKSFENEAQKGILYLVPTPIGNLEDMSFRAVRILKEADLIAAEDTRNTKKLCNYFEIQTPVVSYHEHNKESSGEKLIHKIKEGLKIALVSDAGMPAISDPGYELVEAAISEKVTVVPLPGANAALPALIASGLTCQPFYFYGFLNRSKKEKRTELECLKRQTGTLVFYESPHRLKETLTVMYEILGNRKAAICRELTKKFEEFIRGNLSELLEWVHQDEIRGEFCLIIEGADENTLKEEESSWWETLSIEEHVNHYINVKDISSKEAIKQTAKDRSINKREVYQAYHIDQ</sequence>
<dbReference type="InterPro" id="IPR014776">
    <property type="entry name" value="4pyrrole_Mease_sub2"/>
</dbReference>
<dbReference type="AlphaFoldDB" id="A0A852TQS7"/>
<comment type="catalytic activity">
    <reaction evidence="6">
        <text>cytidine(1402) in 16S rRNA + S-adenosyl-L-methionine = 2'-O-methylcytidine(1402) in 16S rRNA + S-adenosyl-L-homocysteine + H(+)</text>
        <dbReference type="Rhea" id="RHEA:42924"/>
        <dbReference type="Rhea" id="RHEA-COMP:10285"/>
        <dbReference type="Rhea" id="RHEA-COMP:10286"/>
        <dbReference type="ChEBI" id="CHEBI:15378"/>
        <dbReference type="ChEBI" id="CHEBI:57856"/>
        <dbReference type="ChEBI" id="CHEBI:59789"/>
        <dbReference type="ChEBI" id="CHEBI:74495"/>
        <dbReference type="ChEBI" id="CHEBI:82748"/>
        <dbReference type="EC" id="2.1.1.198"/>
    </reaction>
</comment>
<evidence type="ECO:0000259" key="7">
    <source>
        <dbReference type="Pfam" id="PF00590"/>
    </source>
</evidence>
<evidence type="ECO:0000313" key="9">
    <source>
        <dbReference type="Proteomes" id="UP000548423"/>
    </source>
</evidence>
<comment type="subcellular location">
    <subcellularLocation>
        <location evidence="6">Cytoplasm</location>
    </subcellularLocation>
</comment>
<dbReference type="FunFam" id="3.30.950.10:FF:000002">
    <property type="entry name" value="Ribosomal RNA small subunit methyltransferase I"/>
    <property type="match status" value="1"/>
</dbReference>
<evidence type="ECO:0000256" key="5">
    <source>
        <dbReference type="ARBA" id="ARBA00022691"/>
    </source>
</evidence>
<keyword evidence="2 6" id="KW-0698">rRNA processing</keyword>
<keyword evidence="5 6" id="KW-0949">S-adenosyl-L-methionine</keyword>
<dbReference type="Gene3D" id="3.40.1010.10">
    <property type="entry name" value="Cobalt-precorrin-4 Transmethylase, Domain 1"/>
    <property type="match status" value="1"/>
</dbReference>
<dbReference type="HAMAP" id="MF_01877">
    <property type="entry name" value="16SrRNA_methyltr_I"/>
    <property type="match status" value="1"/>
</dbReference>
<organism evidence="8 9">
    <name type="scientific">Neobacillus niacini</name>
    <dbReference type="NCBI Taxonomy" id="86668"/>
    <lineage>
        <taxon>Bacteria</taxon>
        <taxon>Bacillati</taxon>
        <taxon>Bacillota</taxon>
        <taxon>Bacilli</taxon>
        <taxon>Bacillales</taxon>
        <taxon>Bacillaceae</taxon>
        <taxon>Neobacillus</taxon>
    </lineage>
</organism>
<dbReference type="FunFam" id="3.40.1010.10:FF:000002">
    <property type="entry name" value="Ribosomal RNA small subunit methyltransferase I"/>
    <property type="match status" value="1"/>
</dbReference>
<dbReference type="EC" id="2.1.1.198" evidence="6"/>